<reference evidence="9 10" key="1">
    <citation type="submission" date="2021-03" db="EMBL/GenBank/DDBJ databases">
        <title>Sequencing the genomes of 1000 actinobacteria strains.</title>
        <authorList>
            <person name="Klenk H.-P."/>
        </authorList>
    </citation>
    <scope>NUCLEOTIDE SEQUENCE [LARGE SCALE GENOMIC DNA]</scope>
    <source>
        <strain evidence="9 10">DSM 14566</strain>
    </source>
</reference>
<dbReference type="Gene3D" id="3.90.110.10">
    <property type="entry name" value="Lactate dehydrogenase/glycoside hydrolase, family 4, C-terminal"/>
    <property type="match status" value="1"/>
</dbReference>
<dbReference type="PANTHER" id="PTHR32092:SF5">
    <property type="entry name" value="6-PHOSPHO-BETA-GLUCOSIDASE"/>
    <property type="match status" value="1"/>
</dbReference>
<dbReference type="InterPro" id="IPR036291">
    <property type="entry name" value="NAD(P)-bd_dom_sf"/>
</dbReference>
<dbReference type="Proteomes" id="UP001519290">
    <property type="component" value="Unassembled WGS sequence"/>
</dbReference>
<keyword evidence="2" id="KW-0479">Metal-binding</keyword>
<evidence type="ECO:0000259" key="8">
    <source>
        <dbReference type="Pfam" id="PF11975"/>
    </source>
</evidence>
<keyword evidence="6 7" id="KW-0326">Glycosidase</keyword>
<evidence type="ECO:0000256" key="1">
    <source>
        <dbReference type="ARBA" id="ARBA00010141"/>
    </source>
</evidence>
<dbReference type="Pfam" id="PF11975">
    <property type="entry name" value="Glyco_hydro_4C"/>
    <property type="match status" value="1"/>
</dbReference>
<dbReference type="InterPro" id="IPR022616">
    <property type="entry name" value="Glyco_hydro_4_C"/>
</dbReference>
<dbReference type="InterPro" id="IPR001088">
    <property type="entry name" value="Glyco_hydro_4"/>
</dbReference>
<dbReference type="InterPro" id="IPR015955">
    <property type="entry name" value="Lactate_DH/Glyco_Ohase_4_C"/>
</dbReference>
<dbReference type="EC" id="3.2.1.86" evidence="9"/>
<sequence length="473" mass="50632">MKLTILGGGGFRVPLVYEAVATGATGLQVDEIALQDVDTGRLRTITEVIGGVRERLEAEGRLSHAPRLSATTDLREAVAGADFVFSAVRVGGAEARTIDERVALGLGLLGQETIGPGGLAYALRTIPVALDIARTVAELAPDAWTINFTNPAGIVTEAMRSVLGDRVVGICDTPIGLVRRVGRLLDVDLVAGERGAEVDYVGLNHLGWLRAVTVDGIDRLPGLLGDDAALEEIEEARLIGKDWVRADGALPNEYLYYYLHTTAAIERITGAATTRGEFLAKQQGDFYLAAEDESCCSSPAELWRETLHEREATYMAESRDEERREEDVAGGGYQEVALRLMTALATGRRERMILDVGNLSAERQDALASERIVPELPTDAVLEVLCEVDADGVHPLPIAPVELGRLGLMSSLRASERKILEAAVTGSRDAAWQGFATHPLVSSPELGAKLLEGYVAGHPQIAELLGTDLLGTD</sequence>
<comment type="similarity">
    <text evidence="1 7">Belongs to the glycosyl hydrolase 4 family.</text>
</comment>
<dbReference type="SUPFAM" id="SSF56327">
    <property type="entry name" value="LDH C-terminal domain-like"/>
    <property type="match status" value="1"/>
</dbReference>
<gene>
    <name evidence="9" type="ORF">JOF43_000892</name>
</gene>
<dbReference type="GO" id="GO:0008706">
    <property type="term" value="F:6-phospho-beta-glucosidase activity"/>
    <property type="evidence" value="ECO:0007669"/>
    <property type="project" value="UniProtKB-EC"/>
</dbReference>
<dbReference type="EMBL" id="JAGIOD010000001">
    <property type="protein sequence ID" value="MBP2380935.1"/>
    <property type="molecule type" value="Genomic_DNA"/>
</dbReference>
<proteinExistence type="inferred from homology"/>
<keyword evidence="10" id="KW-1185">Reference proteome</keyword>
<comment type="caution">
    <text evidence="9">The sequence shown here is derived from an EMBL/GenBank/DDBJ whole genome shotgun (WGS) entry which is preliminary data.</text>
</comment>
<keyword evidence="4 7" id="KW-0520">NAD</keyword>
<evidence type="ECO:0000256" key="4">
    <source>
        <dbReference type="ARBA" id="ARBA00023027"/>
    </source>
</evidence>
<dbReference type="RefSeq" id="WP_209899664.1">
    <property type="nucleotide sequence ID" value="NZ_BAAAJW010000004.1"/>
</dbReference>
<keyword evidence="5" id="KW-0464">Manganese</keyword>
<dbReference type="SUPFAM" id="SSF51735">
    <property type="entry name" value="NAD(P)-binding Rossmann-fold domains"/>
    <property type="match status" value="1"/>
</dbReference>
<evidence type="ECO:0000256" key="2">
    <source>
        <dbReference type="ARBA" id="ARBA00022723"/>
    </source>
</evidence>
<dbReference type="PRINTS" id="PR00732">
    <property type="entry name" value="GLHYDRLASE4"/>
</dbReference>
<name>A0ABS4WXL0_9MICO</name>
<comment type="cofactor">
    <cofactor evidence="7">
        <name>NAD(+)</name>
        <dbReference type="ChEBI" id="CHEBI:57540"/>
    </cofactor>
    <text evidence="7">Binds 1 NAD(+) per subunit.</text>
</comment>
<dbReference type="PANTHER" id="PTHR32092">
    <property type="entry name" value="6-PHOSPHO-BETA-GLUCOSIDASE-RELATED"/>
    <property type="match status" value="1"/>
</dbReference>
<dbReference type="Pfam" id="PF02056">
    <property type="entry name" value="Glyco_hydro_4"/>
    <property type="match status" value="1"/>
</dbReference>
<evidence type="ECO:0000256" key="7">
    <source>
        <dbReference type="RuleBase" id="RU361152"/>
    </source>
</evidence>
<evidence type="ECO:0000313" key="10">
    <source>
        <dbReference type="Proteomes" id="UP001519290"/>
    </source>
</evidence>
<keyword evidence="3 7" id="KW-0378">Hydrolase</keyword>
<protein>
    <submittedName>
        <fullName evidence="9">6-phospho-beta-glucosidase</fullName>
        <ecNumber evidence="9">3.2.1.86</ecNumber>
    </submittedName>
</protein>
<evidence type="ECO:0000256" key="3">
    <source>
        <dbReference type="ARBA" id="ARBA00022801"/>
    </source>
</evidence>
<evidence type="ECO:0000313" key="9">
    <source>
        <dbReference type="EMBL" id="MBP2380935.1"/>
    </source>
</evidence>
<feature type="domain" description="Glycosyl hydrolase family 4 C-terminal" evidence="8">
    <location>
        <begin position="200"/>
        <end position="441"/>
    </location>
</feature>
<organism evidence="9 10">
    <name type="scientific">Brachybacterium sacelli</name>
    <dbReference type="NCBI Taxonomy" id="173364"/>
    <lineage>
        <taxon>Bacteria</taxon>
        <taxon>Bacillati</taxon>
        <taxon>Actinomycetota</taxon>
        <taxon>Actinomycetes</taxon>
        <taxon>Micrococcales</taxon>
        <taxon>Dermabacteraceae</taxon>
        <taxon>Brachybacterium</taxon>
    </lineage>
</organism>
<evidence type="ECO:0000256" key="6">
    <source>
        <dbReference type="ARBA" id="ARBA00023295"/>
    </source>
</evidence>
<dbReference type="Gene3D" id="3.40.50.720">
    <property type="entry name" value="NAD(P)-binding Rossmann-like Domain"/>
    <property type="match status" value="1"/>
</dbReference>
<accession>A0ABS4WXL0</accession>
<evidence type="ECO:0000256" key="5">
    <source>
        <dbReference type="ARBA" id="ARBA00023211"/>
    </source>
</evidence>